<keyword evidence="8" id="KW-1185">Reference proteome</keyword>
<dbReference type="GO" id="GO:0016042">
    <property type="term" value="P:lipid catabolic process"/>
    <property type="evidence" value="ECO:0007669"/>
    <property type="project" value="UniProtKB-KW"/>
</dbReference>
<evidence type="ECO:0000313" key="8">
    <source>
        <dbReference type="Proteomes" id="UP001378592"/>
    </source>
</evidence>
<protein>
    <recommendedName>
        <fullName evidence="1 5">1-alkyl-2-acetylglycerophosphocholine esterase</fullName>
        <ecNumber evidence="1 5">3.1.1.47</ecNumber>
    </recommendedName>
</protein>
<dbReference type="Pfam" id="PF03403">
    <property type="entry name" value="PAF-AH_p_II"/>
    <property type="match status" value="1"/>
</dbReference>
<dbReference type="InterPro" id="IPR016715">
    <property type="entry name" value="PAF_acetylhydro_eukaryote"/>
</dbReference>
<keyword evidence="3 5" id="KW-0442">Lipid degradation</keyword>
<dbReference type="SUPFAM" id="SSF53474">
    <property type="entry name" value="alpha/beta-Hydrolases"/>
    <property type="match status" value="1"/>
</dbReference>
<sequence>MGKEPAHLPYTEGPYVPGCFDLMTEYSPDGSFIRMFYPTSLSDIKSHSSKWISWLPDLSYVDAFAYVLNTWAFLFRPMYKLFAGEVKVPVVWDADLREDGGKFPVIILSHGLGATRFFYSCICLELASRGFVVAAVEHRDHSSCSTFYYASAKDRHLDKRTPISFDKVPVGWNHLSRRQKQVRHRASECQRAVNLLEALDAGDEIENLMNCQFKLSQFKGRLDFSKLVMMGHSFGGGTAVRTMGNDSRFKAGIILDAWVFPIKEDADLPSEITAPMMFINTQTFQIPPNVAVMQRFMEGGNADKTERSAFTIRGTTHEHQSDSPFVIGTWLNLFNLKKLDSALAMKINNYLIFRFLRTHVGSVPGLPSEEETSEFLNQQDSNIAPVLSI</sequence>
<dbReference type="InterPro" id="IPR029058">
    <property type="entry name" value="AB_hydrolase_fold"/>
</dbReference>
<evidence type="ECO:0000256" key="4">
    <source>
        <dbReference type="ARBA" id="ARBA00023098"/>
    </source>
</evidence>
<evidence type="ECO:0000313" key="7">
    <source>
        <dbReference type="EMBL" id="KAK7868532.1"/>
    </source>
</evidence>
<dbReference type="Gene3D" id="3.40.50.1820">
    <property type="entry name" value="alpha/beta hydrolase"/>
    <property type="match status" value="1"/>
</dbReference>
<dbReference type="AlphaFoldDB" id="A0AAN9VY24"/>
<keyword evidence="2 5" id="KW-0378">Hydrolase</keyword>
<dbReference type="EC" id="3.1.1.47" evidence="1 5"/>
<feature type="active site" description="Charge relay system" evidence="6">
    <location>
        <position position="256"/>
    </location>
</feature>
<feature type="active site" description="Charge relay system" evidence="6">
    <location>
        <position position="317"/>
    </location>
</feature>
<reference evidence="7 8" key="1">
    <citation type="submission" date="2024-03" db="EMBL/GenBank/DDBJ databases">
        <title>The genome assembly and annotation of the cricket Gryllus longicercus Weissman &amp; Gray.</title>
        <authorList>
            <person name="Szrajer S."/>
            <person name="Gray D."/>
            <person name="Ylla G."/>
        </authorList>
    </citation>
    <scope>NUCLEOTIDE SEQUENCE [LARGE SCALE GENOMIC DNA]</scope>
    <source>
        <strain evidence="7">DAG 2021-001</strain>
        <tissue evidence="7">Whole body minus gut</tissue>
    </source>
</reference>
<evidence type="ECO:0000256" key="5">
    <source>
        <dbReference type="PIRNR" id="PIRNR018169"/>
    </source>
</evidence>
<comment type="catalytic activity">
    <reaction evidence="5">
        <text>a 1-O-alkyl-2-acetyl-sn-glycero-3-phosphocholine + H2O = a 1-O-alkyl-sn-glycero-3-phosphocholine + acetate + H(+)</text>
        <dbReference type="Rhea" id="RHEA:17777"/>
        <dbReference type="ChEBI" id="CHEBI:15377"/>
        <dbReference type="ChEBI" id="CHEBI:15378"/>
        <dbReference type="ChEBI" id="CHEBI:30089"/>
        <dbReference type="ChEBI" id="CHEBI:30909"/>
        <dbReference type="ChEBI" id="CHEBI:36707"/>
        <dbReference type="EC" id="3.1.1.47"/>
    </reaction>
</comment>
<evidence type="ECO:0000256" key="1">
    <source>
        <dbReference type="ARBA" id="ARBA00013201"/>
    </source>
</evidence>
<dbReference type="PIRSF" id="PIRSF018169">
    <property type="entry name" value="PAF_acetylhydrolase"/>
    <property type="match status" value="1"/>
</dbReference>
<accession>A0AAN9VY24</accession>
<proteinExistence type="predicted"/>
<feature type="active site" description="Nucleophile" evidence="6">
    <location>
        <position position="233"/>
    </location>
</feature>
<evidence type="ECO:0000256" key="2">
    <source>
        <dbReference type="ARBA" id="ARBA00022801"/>
    </source>
</evidence>
<comment type="caution">
    <text evidence="7">The sequence shown here is derived from an EMBL/GenBank/DDBJ whole genome shotgun (WGS) entry which is preliminary data.</text>
</comment>
<gene>
    <name evidence="7" type="ORF">R5R35_004815</name>
</gene>
<dbReference type="GO" id="GO:0003847">
    <property type="term" value="F:1-alkyl-2-acetylglycerophosphocholine esterase activity"/>
    <property type="evidence" value="ECO:0007669"/>
    <property type="project" value="UniProtKB-UniRule"/>
</dbReference>
<evidence type="ECO:0000256" key="3">
    <source>
        <dbReference type="ARBA" id="ARBA00022963"/>
    </source>
</evidence>
<name>A0AAN9VY24_9ORTH</name>
<evidence type="ECO:0000256" key="6">
    <source>
        <dbReference type="PIRSR" id="PIRSR018169-1"/>
    </source>
</evidence>
<dbReference type="EMBL" id="JAZDUA010000092">
    <property type="protein sequence ID" value="KAK7868532.1"/>
    <property type="molecule type" value="Genomic_DNA"/>
</dbReference>
<keyword evidence="4 5" id="KW-0443">Lipid metabolism</keyword>
<dbReference type="Proteomes" id="UP001378592">
    <property type="component" value="Unassembled WGS sequence"/>
</dbReference>
<dbReference type="PANTHER" id="PTHR10272">
    <property type="entry name" value="PLATELET-ACTIVATING FACTOR ACETYLHYDROLASE"/>
    <property type="match status" value="1"/>
</dbReference>
<dbReference type="PANTHER" id="PTHR10272:SF0">
    <property type="entry name" value="PLATELET-ACTIVATING FACTOR ACETYLHYDROLASE"/>
    <property type="match status" value="1"/>
</dbReference>
<organism evidence="7 8">
    <name type="scientific">Gryllus longicercus</name>
    <dbReference type="NCBI Taxonomy" id="2509291"/>
    <lineage>
        <taxon>Eukaryota</taxon>
        <taxon>Metazoa</taxon>
        <taxon>Ecdysozoa</taxon>
        <taxon>Arthropoda</taxon>
        <taxon>Hexapoda</taxon>
        <taxon>Insecta</taxon>
        <taxon>Pterygota</taxon>
        <taxon>Neoptera</taxon>
        <taxon>Polyneoptera</taxon>
        <taxon>Orthoptera</taxon>
        <taxon>Ensifera</taxon>
        <taxon>Gryllidea</taxon>
        <taxon>Grylloidea</taxon>
        <taxon>Gryllidae</taxon>
        <taxon>Gryllinae</taxon>
        <taxon>Gryllus</taxon>
    </lineage>
</organism>